<evidence type="ECO:0000256" key="1">
    <source>
        <dbReference type="ARBA" id="ARBA00007532"/>
    </source>
</evidence>
<evidence type="ECO:0000256" key="5">
    <source>
        <dbReference type="ARBA" id="ARBA00022827"/>
    </source>
</evidence>
<dbReference type="InterPro" id="IPR011053">
    <property type="entry name" value="Single_hybrid_motif"/>
</dbReference>
<dbReference type="CDD" id="cd06849">
    <property type="entry name" value="lipoyl_domain"/>
    <property type="match status" value="1"/>
</dbReference>
<dbReference type="NCBIfam" id="TIGR01350">
    <property type="entry name" value="lipoamide_DH"/>
    <property type="match status" value="1"/>
</dbReference>
<evidence type="ECO:0000259" key="11">
    <source>
        <dbReference type="PROSITE" id="PS50968"/>
    </source>
</evidence>
<dbReference type="InterPro" id="IPR000089">
    <property type="entry name" value="Biotin_lipoyl"/>
</dbReference>
<evidence type="ECO:0000256" key="6">
    <source>
        <dbReference type="ARBA" id="ARBA00023002"/>
    </source>
</evidence>
<reference evidence="12 13" key="1">
    <citation type="submission" date="2017-11" db="EMBL/GenBank/DDBJ databases">
        <title>Complete genome sequence of Spiroplasma clarkii CN-5 (DSM 19994).</title>
        <authorList>
            <person name="Tsai Y.-M."/>
            <person name="Chang A."/>
            <person name="Lo W.-S."/>
            <person name="Kuo C.-H."/>
        </authorList>
    </citation>
    <scope>NUCLEOTIDE SEQUENCE [LARGE SCALE GENOMIC DNA]</scope>
    <source>
        <strain evidence="12 13">CN-5</strain>
    </source>
</reference>
<comment type="miscellaneous">
    <text evidence="10">The active site is a redox-active disulfide bond.</text>
</comment>
<dbReference type="Pfam" id="PF02852">
    <property type="entry name" value="Pyr_redox_dim"/>
    <property type="match status" value="1"/>
</dbReference>
<dbReference type="RefSeq" id="WP_100254081.1">
    <property type="nucleotide sequence ID" value="NZ_CP015819.1"/>
</dbReference>
<dbReference type="EC" id="1.8.1.4" evidence="10"/>
<dbReference type="PRINTS" id="PR00368">
    <property type="entry name" value="FADPNR"/>
</dbReference>
<dbReference type="InterPro" id="IPR036188">
    <property type="entry name" value="FAD/NAD-bd_sf"/>
</dbReference>
<dbReference type="Pfam" id="PF07992">
    <property type="entry name" value="Pyr_redox_2"/>
    <property type="match status" value="1"/>
</dbReference>
<keyword evidence="8" id="KW-1015">Disulfide bond</keyword>
<evidence type="ECO:0000256" key="7">
    <source>
        <dbReference type="ARBA" id="ARBA00023027"/>
    </source>
</evidence>
<keyword evidence="13" id="KW-1185">Reference proteome</keyword>
<dbReference type="Gene3D" id="3.50.50.60">
    <property type="entry name" value="FAD/NAD(P)-binding domain"/>
    <property type="match status" value="2"/>
</dbReference>
<dbReference type="InterPro" id="IPR016156">
    <property type="entry name" value="FAD/NAD-linked_Rdtase_dimer_sf"/>
</dbReference>
<evidence type="ECO:0000256" key="9">
    <source>
        <dbReference type="ARBA" id="ARBA00023284"/>
    </source>
</evidence>
<keyword evidence="12" id="KW-0670">Pyruvate</keyword>
<name>A0A1Y0KZX3_9MOLU</name>
<dbReference type="EMBL" id="CP024870">
    <property type="protein sequence ID" value="ATX70517.1"/>
    <property type="molecule type" value="Genomic_DNA"/>
</dbReference>
<dbReference type="KEGG" id="scla:SCLARK_00330"/>
<protein>
    <recommendedName>
        <fullName evidence="2 10">Dihydrolipoyl dehydrogenase</fullName>
        <ecNumber evidence="10">1.8.1.4</ecNumber>
    </recommendedName>
</protein>
<dbReference type="PRINTS" id="PR00411">
    <property type="entry name" value="PNDRDTASEI"/>
</dbReference>
<evidence type="ECO:0000256" key="8">
    <source>
        <dbReference type="ARBA" id="ARBA00023157"/>
    </source>
</evidence>
<comment type="similarity">
    <text evidence="1 10">Belongs to the class-I pyridine nucleotide-disulfide oxidoreductase family.</text>
</comment>
<dbReference type="FunFam" id="3.30.390.30:FF:000001">
    <property type="entry name" value="Dihydrolipoyl dehydrogenase"/>
    <property type="match status" value="1"/>
</dbReference>
<keyword evidence="5 10" id="KW-0274">FAD</keyword>
<dbReference type="GO" id="GO:0050660">
    <property type="term" value="F:flavin adenine dinucleotide binding"/>
    <property type="evidence" value="ECO:0007669"/>
    <property type="project" value="InterPro"/>
</dbReference>
<dbReference type="SUPFAM" id="SSF51230">
    <property type="entry name" value="Single hybrid motif"/>
    <property type="match status" value="1"/>
</dbReference>
<feature type="domain" description="Lipoyl-binding" evidence="11">
    <location>
        <begin position="1"/>
        <end position="76"/>
    </location>
</feature>
<dbReference type="Gene3D" id="3.30.390.30">
    <property type="match status" value="1"/>
</dbReference>
<dbReference type="PROSITE" id="PS00076">
    <property type="entry name" value="PYRIDINE_REDOX_1"/>
    <property type="match status" value="1"/>
</dbReference>
<dbReference type="InterPro" id="IPR012999">
    <property type="entry name" value="Pyr_OxRdtase_I_AS"/>
</dbReference>
<dbReference type="SUPFAM" id="SSF51905">
    <property type="entry name" value="FAD/NAD(P)-binding domain"/>
    <property type="match status" value="1"/>
</dbReference>
<evidence type="ECO:0000313" key="12">
    <source>
        <dbReference type="EMBL" id="ATX70517.1"/>
    </source>
</evidence>
<dbReference type="InterPro" id="IPR006258">
    <property type="entry name" value="Lipoamide_DH"/>
</dbReference>
<dbReference type="PANTHER" id="PTHR22912:SF217">
    <property type="entry name" value="DIHYDROLIPOYL DEHYDROGENASE"/>
    <property type="match status" value="1"/>
</dbReference>
<dbReference type="OrthoDB" id="9807946at2"/>
<comment type="catalytic activity">
    <reaction evidence="10">
        <text>N(6)-[(R)-dihydrolipoyl]-L-lysyl-[protein] + NAD(+) = N(6)-[(R)-lipoyl]-L-lysyl-[protein] + NADH + H(+)</text>
        <dbReference type="Rhea" id="RHEA:15045"/>
        <dbReference type="Rhea" id="RHEA-COMP:10474"/>
        <dbReference type="Rhea" id="RHEA-COMP:10475"/>
        <dbReference type="ChEBI" id="CHEBI:15378"/>
        <dbReference type="ChEBI" id="CHEBI:57540"/>
        <dbReference type="ChEBI" id="CHEBI:57945"/>
        <dbReference type="ChEBI" id="CHEBI:83099"/>
        <dbReference type="ChEBI" id="CHEBI:83100"/>
        <dbReference type="EC" id="1.8.1.4"/>
    </reaction>
</comment>
<evidence type="ECO:0000313" key="13">
    <source>
        <dbReference type="Proteomes" id="UP000231179"/>
    </source>
</evidence>
<proteinExistence type="inferred from homology"/>
<keyword evidence="4 10" id="KW-0285">Flavoprotein</keyword>
<dbReference type="Gene3D" id="2.40.50.100">
    <property type="match status" value="1"/>
</dbReference>
<dbReference type="GO" id="GO:0006103">
    <property type="term" value="P:2-oxoglutarate metabolic process"/>
    <property type="evidence" value="ECO:0007669"/>
    <property type="project" value="TreeGrafter"/>
</dbReference>
<dbReference type="InterPro" id="IPR004099">
    <property type="entry name" value="Pyr_nucl-diS_OxRdtase_dimer"/>
</dbReference>
<keyword evidence="9 10" id="KW-0676">Redox-active center</keyword>
<dbReference type="PROSITE" id="PS50968">
    <property type="entry name" value="BIOTINYL_LIPOYL"/>
    <property type="match status" value="1"/>
</dbReference>
<dbReference type="Pfam" id="PF00364">
    <property type="entry name" value="Biotin_lipoyl"/>
    <property type="match status" value="1"/>
</dbReference>
<evidence type="ECO:0000256" key="3">
    <source>
        <dbReference type="ARBA" id="ARBA00022490"/>
    </source>
</evidence>
<organism evidence="12 13">
    <name type="scientific">Spiroplasma clarkii</name>
    <dbReference type="NCBI Taxonomy" id="2139"/>
    <lineage>
        <taxon>Bacteria</taxon>
        <taxon>Bacillati</taxon>
        <taxon>Mycoplasmatota</taxon>
        <taxon>Mollicutes</taxon>
        <taxon>Entomoplasmatales</taxon>
        <taxon>Spiroplasmataceae</taxon>
        <taxon>Spiroplasma</taxon>
    </lineage>
</organism>
<keyword evidence="6 10" id="KW-0560">Oxidoreductase</keyword>
<evidence type="ECO:0000256" key="10">
    <source>
        <dbReference type="RuleBase" id="RU003692"/>
    </source>
</evidence>
<evidence type="ECO:0000256" key="4">
    <source>
        <dbReference type="ARBA" id="ARBA00022630"/>
    </source>
</evidence>
<evidence type="ECO:0000256" key="2">
    <source>
        <dbReference type="ARBA" id="ARBA00016961"/>
    </source>
</evidence>
<dbReference type="Proteomes" id="UP000231179">
    <property type="component" value="Chromosome"/>
</dbReference>
<dbReference type="GO" id="GO:0004148">
    <property type="term" value="F:dihydrolipoyl dehydrogenase (NADH) activity"/>
    <property type="evidence" value="ECO:0007669"/>
    <property type="project" value="UniProtKB-EC"/>
</dbReference>
<dbReference type="InterPro" id="IPR023753">
    <property type="entry name" value="FAD/NAD-binding_dom"/>
</dbReference>
<keyword evidence="7 10" id="KW-0520">NAD</keyword>
<sequence>MYKVKFADIGEGLTEGTVQEVFVKIGDQVKMGDPLFHVETDKMTSDIPAPTDGKIAKILIKQGQEIKVGDVVVEIEDGKTSTSEPVEENASVVGSTPVSNDLIQRGRKREIPQKDKIFEQVTAVLNNPLGPGIKVGTSSNLKPAPKFNAPDPEKHYDVIVVGAGVGGYVGAIRCAQFGLKTLVVEKEYYGGVCLNVGCIPTKTLLKSADLYEQIIKSADKYGIIVDSTGVKADWEKIQARKKDVVGKLTNGVKGLLKKNKITTIDGAAKALDKNTIEVKGQKYTCNNLIIATGSLPNSLDLPGSKEAVASGFLIYSTGALSLPKIPKSLVIIGGGIIGVEFACLYKRLGVKVTILQFLPTILEMLDSDVSKEMVKELLNRGNLEIITEASTKEFKGNSVIYEKDGKTNTITADYCLQSVGRKTVTTGFEDIGLKINQRGHIEVNEYCESNLDGVYAIGDVTGRMMLAHVASHQGIIAANHIARRLQIEKAEDMQMHYDRVPSCVYTHPEVAYVGKTEDELKKNGVEYQTYKFPFAAIGKALADGNTTGFVKLICEPKYKQILGAHIIANTATDMISEITAVMECEGTITELAHSVHPHPTLSEAIGEAAEALQNGKPINY</sequence>
<gene>
    <name evidence="12" type="primary">pdhD</name>
    <name evidence="12" type="ORF">SCLAR_v1c01860</name>
</gene>
<accession>A0A1Y0KZX3</accession>
<keyword evidence="3" id="KW-0963">Cytoplasm</keyword>
<dbReference type="PANTHER" id="PTHR22912">
    <property type="entry name" value="DISULFIDE OXIDOREDUCTASE"/>
    <property type="match status" value="1"/>
</dbReference>
<comment type="cofactor">
    <cofactor evidence="10">
        <name>FAD</name>
        <dbReference type="ChEBI" id="CHEBI:57692"/>
    </cofactor>
    <text evidence="10">Binds 1 FAD per subunit.</text>
</comment>
<dbReference type="SUPFAM" id="SSF55424">
    <property type="entry name" value="FAD/NAD-linked reductases, dimerisation (C-terminal) domain"/>
    <property type="match status" value="1"/>
</dbReference>
<dbReference type="AlphaFoldDB" id="A0A1Y0KZX3"/>
<dbReference type="InterPro" id="IPR050151">
    <property type="entry name" value="Class-I_Pyr_Nuc-Dis_Oxidored"/>
</dbReference>